<name>A0ABS5L894_9ACTN</name>
<sequence length="586" mass="60508">MNSSSSPVSRRRLLTSAGAVTLAGVAGMRPASAAAAEAEAAKGAFVPMARRAQDLPGQVPGQVPDQAPVPVATGLDYAWTPHPSTGAMTSAGYKFVVRYLSYSPEKNLTAAEAQALTMAGIAVVCNWETAVDGPRQGFGQGAADATEAQRQAAACGMPADRPIYFSVDWDVQAADMDAVNAYFDGVASVIGVARTGCYSSYDALGWLLASGRIRWAWQSCSTAYSGGRNSLPCPGIQLWQNRTPFTFDGAEVDGDQALTADFGQWGAGSVLYQAGSGGRMAGGVRSDGRVELFAVTPAGGIRNRSESAPNGAWSDWSDFSPARGFGFAALASSVATGRHADGRLEVFAVMSDGSVQNRFETSVGGAWSGWNAFAPSGTARALTVGVHSDGRVELFAVTPSGGVANRLETAPSGAWPSWSSWNEFGPQGGGVTDSLSAARHVDGRLEVFAVMSDGSMRNRGETTANGSWTDWSVYGPTGGANGYGAPGTVAAAVHQDGRVEVFAVTASGGIRNRFETVAGGGWSEWGEGFGPAGAAVIATSVTRHVDGRVEVFAVLGDGSVWSRFEVVANGAWSGWTEFAAAGTVKA</sequence>
<organism evidence="4 5">
    <name type="scientific">Catenulispora pinistramenti</name>
    <dbReference type="NCBI Taxonomy" id="2705254"/>
    <lineage>
        <taxon>Bacteria</taxon>
        <taxon>Bacillati</taxon>
        <taxon>Actinomycetota</taxon>
        <taxon>Actinomycetes</taxon>
        <taxon>Catenulisporales</taxon>
        <taxon>Catenulisporaceae</taxon>
        <taxon>Catenulispora</taxon>
    </lineage>
</organism>
<dbReference type="SUPFAM" id="SSF89372">
    <property type="entry name" value="Fucose-specific lectin"/>
    <property type="match status" value="1"/>
</dbReference>
<dbReference type="Gene3D" id="2.120.10.70">
    <property type="entry name" value="Fucose-specific lectin"/>
    <property type="match status" value="1"/>
</dbReference>
<dbReference type="RefSeq" id="WP_212021879.1">
    <property type="nucleotide sequence ID" value="NZ_JAAFYZ010000374.1"/>
</dbReference>
<comment type="caution">
    <text evidence="4">The sequence shown here is derived from an EMBL/GenBank/DDBJ whole genome shotgun (WGS) entry which is preliminary data.</text>
</comment>
<dbReference type="EMBL" id="JAAFYZ010000374">
    <property type="protein sequence ID" value="MBS2554440.1"/>
    <property type="molecule type" value="Genomic_DNA"/>
</dbReference>
<dbReference type="InterPro" id="IPR058502">
    <property type="entry name" value="PLL-like_beta-prop"/>
</dbReference>
<dbReference type="Pfam" id="PF08924">
    <property type="entry name" value="Rv2525c_GlyHyd-like"/>
    <property type="match status" value="1"/>
</dbReference>
<evidence type="ECO:0000259" key="3">
    <source>
        <dbReference type="Pfam" id="PF26607"/>
    </source>
</evidence>
<dbReference type="InterPro" id="IPR017853">
    <property type="entry name" value="GH"/>
</dbReference>
<evidence type="ECO:0000313" key="5">
    <source>
        <dbReference type="Proteomes" id="UP000730482"/>
    </source>
</evidence>
<proteinExistence type="predicted"/>
<dbReference type="Gene3D" id="3.20.20.80">
    <property type="entry name" value="Glycosidases"/>
    <property type="match status" value="1"/>
</dbReference>
<dbReference type="Pfam" id="PF26607">
    <property type="entry name" value="DUF8189"/>
    <property type="match status" value="1"/>
</dbReference>
<evidence type="ECO:0000313" key="4">
    <source>
        <dbReference type="EMBL" id="MBS2554440.1"/>
    </source>
</evidence>
<dbReference type="PROSITE" id="PS51318">
    <property type="entry name" value="TAT"/>
    <property type="match status" value="1"/>
</dbReference>
<dbReference type="InterPro" id="IPR006311">
    <property type="entry name" value="TAT_signal"/>
</dbReference>
<dbReference type="InterPro" id="IPR015020">
    <property type="entry name" value="Rv2525c-like_Glyco_Hydro-like"/>
</dbReference>
<evidence type="ECO:0000256" key="1">
    <source>
        <dbReference type="SAM" id="SignalP"/>
    </source>
</evidence>
<feature type="signal peptide" evidence="1">
    <location>
        <begin position="1"/>
        <end position="33"/>
    </location>
</feature>
<feature type="domain" description="Rv2525c-like glycoside hydrolase-like" evidence="2">
    <location>
        <begin position="87"/>
        <end position="239"/>
    </location>
</feature>
<gene>
    <name evidence="4" type="ORF">KGQ19_47060</name>
</gene>
<dbReference type="Proteomes" id="UP000730482">
    <property type="component" value="Unassembled WGS sequence"/>
</dbReference>
<feature type="domain" description="PLL-like beta propeller" evidence="3">
    <location>
        <begin position="285"/>
        <end position="579"/>
    </location>
</feature>
<protein>
    <submittedName>
        <fullName evidence="4">DUF1906 domain-containing protein</fullName>
    </submittedName>
</protein>
<keyword evidence="5" id="KW-1185">Reference proteome</keyword>
<keyword evidence="1" id="KW-0732">Signal</keyword>
<dbReference type="SUPFAM" id="SSF51445">
    <property type="entry name" value="(Trans)glycosidases"/>
    <property type="match status" value="1"/>
</dbReference>
<evidence type="ECO:0000259" key="2">
    <source>
        <dbReference type="Pfam" id="PF08924"/>
    </source>
</evidence>
<feature type="chain" id="PRO_5046622002" evidence="1">
    <location>
        <begin position="34"/>
        <end position="586"/>
    </location>
</feature>
<accession>A0ABS5L894</accession>
<reference evidence="4 5" key="1">
    <citation type="submission" date="2020-02" db="EMBL/GenBank/DDBJ databases">
        <title>Acidophilic actinobacteria isolated from forest soil.</title>
        <authorList>
            <person name="Golinska P."/>
        </authorList>
    </citation>
    <scope>NUCLEOTIDE SEQUENCE [LARGE SCALE GENOMIC DNA]</scope>
    <source>
        <strain evidence="4 5">NL8</strain>
    </source>
</reference>